<dbReference type="InterPro" id="IPR017441">
    <property type="entry name" value="Protein_kinase_ATP_BS"/>
</dbReference>
<keyword evidence="3" id="KW-0418">Kinase</keyword>
<keyword evidence="2 6" id="KW-0547">Nucleotide-binding</keyword>
<dbReference type="Proteomes" id="UP000177230">
    <property type="component" value="Unassembled WGS sequence"/>
</dbReference>
<dbReference type="PROSITE" id="PS50005">
    <property type="entry name" value="TPR"/>
    <property type="match status" value="2"/>
</dbReference>
<gene>
    <name evidence="8" type="ORF">A2024_04655</name>
</gene>
<comment type="caution">
    <text evidence="8">The sequence shown here is derived from an EMBL/GenBank/DDBJ whole genome shotgun (WGS) entry which is preliminary data.</text>
</comment>
<proteinExistence type="predicted"/>
<dbReference type="SUPFAM" id="SSF48452">
    <property type="entry name" value="TPR-like"/>
    <property type="match status" value="3"/>
</dbReference>
<dbReference type="InterPro" id="IPR011990">
    <property type="entry name" value="TPR-like_helical_dom_sf"/>
</dbReference>
<dbReference type="InterPro" id="IPR000719">
    <property type="entry name" value="Prot_kinase_dom"/>
</dbReference>
<feature type="repeat" description="TPR" evidence="5">
    <location>
        <begin position="766"/>
        <end position="799"/>
    </location>
</feature>
<evidence type="ECO:0000259" key="7">
    <source>
        <dbReference type="PROSITE" id="PS50011"/>
    </source>
</evidence>
<dbReference type="Gene3D" id="1.10.510.10">
    <property type="entry name" value="Transferase(Phosphotransferase) domain 1"/>
    <property type="match status" value="1"/>
</dbReference>
<dbReference type="PROSITE" id="PS00107">
    <property type="entry name" value="PROTEIN_KINASE_ATP"/>
    <property type="match status" value="1"/>
</dbReference>
<dbReference type="PROSITE" id="PS00108">
    <property type="entry name" value="PROTEIN_KINASE_ST"/>
    <property type="match status" value="1"/>
</dbReference>
<feature type="domain" description="Protein kinase" evidence="7">
    <location>
        <begin position="14"/>
        <end position="262"/>
    </location>
</feature>
<reference evidence="8 9" key="1">
    <citation type="journal article" date="2016" name="Nat. Commun.">
        <title>Thousands of microbial genomes shed light on interconnected biogeochemical processes in an aquifer system.</title>
        <authorList>
            <person name="Anantharaman K."/>
            <person name="Brown C.T."/>
            <person name="Hug L.A."/>
            <person name="Sharon I."/>
            <person name="Castelle C.J."/>
            <person name="Probst A.J."/>
            <person name="Thomas B.C."/>
            <person name="Singh A."/>
            <person name="Wilkins M.J."/>
            <person name="Karaoz U."/>
            <person name="Brodie E.L."/>
            <person name="Williams K.H."/>
            <person name="Hubbard S.S."/>
            <person name="Banfield J.F."/>
        </authorList>
    </citation>
    <scope>NUCLEOTIDE SEQUENCE [LARGE SCALE GENOMIC DNA]</scope>
</reference>
<dbReference type="Pfam" id="PF13374">
    <property type="entry name" value="TPR_10"/>
    <property type="match status" value="1"/>
</dbReference>
<organism evidence="8 9">
    <name type="scientific">Candidatus Edwardsbacteria bacterium GWF2_54_11</name>
    <dbReference type="NCBI Taxonomy" id="1817851"/>
    <lineage>
        <taxon>Bacteria</taxon>
        <taxon>Candidatus Edwardsiibacteriota</taxon>
    </lineage>
</organism>
<evidence type="ECO:0000256" key="5">
    <source>
        <dbReference type="PROSITE-ProRule" id="PRU00339"/>
    </source>
</evidence>
<evidence type="ECO:0000313" key="8">
    <source>
        <dbReference type="EMBL" id="OGF13286.1"/>
    </source>
</evidence>
<evidence type="ECO:0000313" key="9">
    <source>
        <dbReference type="Proteomes" id="UP000177230"/>
    </source>
</evidence>
<dbReference type="InterPro" id="IPR027417">
    <property type="entry name" value="P-loop_NTPase"/>
</dbReference>
<dbReference type="Gene3D" id="1.25.40.10">
    <property type="entry name" value="Tetratricopeptide repeat domain"/>
    <property type="match status" value="3"/>
</dbReference>
<feature type="repeat" description="TPR" evidence="5">
    <location>
        <begin position="964"/>
        <end position="997"/>
    </location>
</feature>
<dbReference type="Pfam" id="PF13191">
    <property type="entry name" value="AAA_16"/>
    <property type="match status" value="1"/>
</dbReference>
<evidence type="ECO:0000256" key="4">
    <source>
        <dbReference type="ARBA" id="ARBA00022840"/>
    </source>
</evidence>
<evidence type="ECO:0000256" key="2">
    <source>
        <dbReference type="ARBA" id="ARBA00022741"/>
    </source>
</evidence>
<evidence type="ECO:0000256" key="6">
    <source>
        <dbReference type="PROSITE-ProRule" id="PRU10141"/>
    </source>
</evidence>
<name>A0A1F5RFS5_9BACT</name>
<dbReference type="InterPro" id="IPR041664">
    <property type="entry name" value="AAA_16"/>
</dbReference>
<dbReference type="Pfam" id="PF13424">
    <property type="entry name" value="TPR_12"/>
    <property type="match status" value="2"/>
</dbReference>
<dbReference type="SMART" id="SM00028">
    <property type="entry name" value="TPR"/>
    <property type="match status" value="11"/>
</dbReference>
<dbReference type="Gene3D" id="3.40.50.300">
    <property type="entry name" value="P-loop containing nucleotide triphosphate hydrolases"/>
    <property type="match status" value="1"/>
</dbReference>
<dbReference type="PROSITE" id="PS50011">
    <property type="entry name" value="PROTEIN_KINASE_DOM"/>
    <property type="match status" value="1"/>
</dbReference>
<dbReference type="Pfam" id="PF00069">
    <property type="entry name" value="Pkinase"/>
    <property type="match status" value="1"/>
</dbReference>
<dbReference type="CDD" id="cd14014">
    <property type="entry name" value="STKc_PknB_like"/>
    <property type="match status" value="1"/>
</dbReference>
<sequence>MNILPSGHIIANKYLTLELLGQGSFSQVYKAKDLTDDKIYAVKIFPGNLVDINAASHEFQVLSELAHPNLARVYSYESYQGNCCLVMEFIPGPDILAACQGLAIEERCLLTAQLCDALEYIHSRRIIHLDVKPSNILTDGNGSVKLLDFGQASYAANATSRRTGTPAYISPEVIAGQAADGRSDLYSLGVLMFQMFAGRLPFESSGAKELARKHLSQPPPLPSSFNRSLPKPIDSLILRLLNKDPALRPLSAGEVSEQLSLLAGAQPGRAVTGRTSFIFKSKMVGRDKELSELRQALNNAVGGQGGCLFVSGETGIGRTKLLNEFALQAQISECQVIWARCYEEQSAAFDIILQIIRQLLPLAQGCCHQALTEYGPLLAEICPALAALPEIRDLPPAPLLPAGEKHLRRLDAISQFIIRTLESSPSAAAALLLESIQWIDRESLEAICYLVRNVPKYRVLLVGSSRSDDLPPGHHLLQAIESLTVENLAEQIFLKRLGQGEAAELLANVLPGIQSYRPLLDRIAAQAEGNPLLIEESVQQLLDQGLVVKRRGQWQPAIRDLERINLPGSLSKAMESKLNNLSASQLAMVQAMSVMERPSSLDEIAALSGAATPQVSLDLTDLINRSLLAAIHGPDGRQLYGLNHSAIAKMVYQSLSPQAAKTLHRRAAEMMEQEGRSSLQDLSSLARHWEMAGRPKKSREYHLRAGETLFEYSKGQAIFHFEKALTQGPNDAASMERLQKLYYLSGEYSRALKLARELFEQRGPSPDLFYKLGRCQERLGNYDDSMEYFRQGLAVAGNNPEATARLMGAMAVTCLSRGEYRTAERTCLDALKILPEGGRGAVEAGLYNTLGQAYWHLAEWGQALSAHRQSLAIKEREGSLYGIAASYNNLGLVYYRMYDWDRSAECHQKSFAIREKIGDISGLARSYNNLALIYRHLYDWEKALDYHGKCLQTMERIGASFETAVSLINIGLIHKARGEWDQALWNYNRAIQLAVNIGARDVMQDAFIRKAEFYLSLGSLKDADLFCQKSLDLARELGRLETGRAVNLSGRIAHMRHQWAKAKDDLSKAREIFSELDIKAGEAYILKNLADLHRELGQLEESSALADKSLSLAQRVEEQQLAAEAMLLKGELLELKGLEGLKYLEWALEIAGRVNIAETTWPILSAIARYWARQKRYRPALENYQKALQLIKQALANISQPDLKTAYVLSPVRRRLFKEIKRLKQEVLSIAG</sequence>
<feature type="binding site" evidence="6">
    <location>
        <position position="43"/>
    </location>
    <ligand>
        <name>ATP</name>
        <dbReference type="ChEBI" id="CHEBI:30616"/>
    </ligand>
</feature>
<dbReference type="GO" id="GO:0005524">
    <property type="term" value="F:ATP binding"/>
    <property type="evidence" value="ECO:0007669"/>
    <property type="project" value="UniProtKB-UniRule"/>
</dbReference>
<dbReference type="EMBL" id="MFFM01000022">
    <property type="protein sequence ID" value="OGF13286.1"/>
    <property type="molecule type" value="Genomic_DNA"/>
</dbReference>
<protein>
    <recommendedName>
        <fullName evidence="7">Protein kinase domain-containing protein</fullName>
    </recommendedName>
</protein>
<dbReference type="InterPro" id="IPR019734">
    <property type="entry name" value="TPR_rpt"/>
</dbReference>
<dbReference type="AlphaFoldDB" id="A0A1F5RFS5"/>
<dbReference type="SMART" id="SM00220">
    <property type="entry name" value="S_TKc"/>
    <property type="match status" value="1"/>
</dbReference>
<dbReference type="SUPFAM" id="SSF56112">
    <property type="entry name" value="Protein kinase-like (PK-like)"/>
    <property type="match status" value="1"/>
</dbReference>
<dbReference type="PANTHER" id="PTHR43289:SF6">
    <property type="entry name" value="SERINE_THREONINE-PROTEIN KINASE NEKL-3"/>
    <property type="match status" value="1"/>
</dbReference>
<evidence type="ECO:0000256" key="3">
    <source>
        <dbReference type="ARBA" id="ARBA00022777"/>
    </source>
</evidence>
<keyword evidence="4 6" id="KW-0067">ATP-binding</keyword>
<keyword evidence="1" id="KW-0808">Transferase</keyword>
<dbReference type="InterPro" id="IPR008271">
    <property type="entry name" value="Ser/Thr_kinase_AS"/>
</dbReference>
<dbReference type="PANTHER" id="PTHR43289">
    <property type="entry name" value="MITOGEN-ACTIVATED PROTEIN KINASE KINASE KINASE 20-RELATED"/>
    <property type="match status" value="1"/>
</dbReference>
<keyword evidence="5" id="KW-0802">TPR repeat</keyword>
<dbReference type="Pfam" id="PF12895">
    <property type="entry name" value="ANAPC3"/>
    <property type="match status" value="1"/>
</dbReference>
<dbReference type="InterPro" id="IPR011009">
    <property type="entry name" value="Kinase-like_dom_sf"/>
</dbReference>
<accession>A0A1F5RFS5</accession>
<dbReference type="SUPFAM" id="SSF52540">
    <property type="entry name" value="P-loop containing nucleoside triphosphate hydrolases"/>
    <property type="match status" value="1"/>
</dbReference>
<dbReference type="GO" id="GO:0004674">
    <property type="term" value="F:protein serine/threonine kinase activity"/>
    <property type="evidence" value="ECO:0007669"/>
    <property type="project" value="TreeGrafter"/>
</dbReference>
<evidence type="ECO:0000256" key="1">
    <source>
        <dbReference type="ARBA" id="ARBA00022679"/>
    </source>
</evidence>